<evidence type="ECO:0000256" key="5">
    <source>
        <dbReference type="ARBA" id="ARBA00022755"/>
    </source>
</evidence>
<feature type="binding site" evidence="8">
    <location>
        <position position="18"/>
    </location>
    <ligand>
        <name>Mg(2+)</name>
        <dbReference type="ChEBI" id="CHEBI:18420"/>
    </ligand>
</feature>
<dbReference type="SMART" id="SM00788">
    <property type="entry name" value="Adenylsucc_synt"/>
    <property type="match status" value="1"/>
</dbReference>
<reference evidence="11 12" key="1">
    <citation type="journal article" date="2018" name="Nat. Biotechnol.">
        <title>A standardized bacterial taxonomy based on genome phylogeny substantially revises the tree of life.</title>
        <authorList>
            <person name="Parks D.H."/>
            <person name="Chuvochina M."/>
            <person name="Waite D.W."/>
            <person name="Rinke C."/>
            <person name="Skarshewski A."/>
            <person name="Chaumeil P.A."/>
            <person name="Hugenholtz P."/>
        </authorList>
    </citation>
    <scope>NUCLEOTIDE SEQUENCE [LARGE SCALE GENOMIC DNA]</scope>
    <source>
        <strain evidence="11">UBA8844</strain>
    </source>
</reference>
<organism evidence="11 12">
    <name type="scientific">Gemmatimonas aurantiaca</name>
    <dbReference type="NCBI Taxonomy" id="173480"/>
    <lineage>
        <taxon>Bacteria</taxon>
        <taxon>Pseudomonadati</taxon>
        <taxon>Gemmatimonadota</taxon>
        <taxon>Gemmatimonadia</taxon>
        <taxon>Gemmatimonadales</taxon>
        <taxon>Gemmatimonadaceae</taxon>
        <taxon>Gemmatimonas</taxon>
    </lineage>
</organism>
<keyword evidence="4 8" id="KW-0547">Nucleotide-binding</keyword>
<gene>
    <name evidence="8" type="primary">purA</name>
    <name evidence="11" type="ORF">DGD08_05875</name>
</gene>
<dbReference type="InterPro" id="IPR033128">
    <property type="entry name" value="Adenylosuccin_syn_Lys_AS"/>
</dbReference>
<evidence type="ECO:0000256" key="9">
    <source>
        <dbReference type="PROSITE-ProRule" id="PRU10134"/>
    </source>
</evidence>
<evidence type="ECO:0000256" key="8">
    <source>
        <dbReference type="HAMAP-Rule" id="MF_00011"/>
    </source>
</evidence>
<keyword evidence="5 8" id="KW-0658">Purine biosynthesis</keyword>
<evidence type="ECO:0000256" key="6">
    <source>
        <dbReference type="ARBA" id="ARBA00022842"/>
    </source>
</evidence>
<dbReference type="Proteomes" id="UP000264071">
    <property type="component" value="Unassembled WGS sequence"/>
</dbReference>
<dbReference type="Gene3D" id="3.40.440.10">
    <property type="entry name" value="Adenylosuccinate Synthetase, subunit A, domain 1"/>
    <property type="match status" value="1"/>
</dbReference>
<evidence type="ECO:0000256" key="7">
    <source>
        <dbReference type="ARBA" id="ARBA00023134"/>
    </source>
</evidence>
<proteinExistence type="inferred from homology"/>
<evidence type="ECO:0000256" key="1">
    <source>
        <dbReference type="ARBA" id="ARBA00011738"/>
    </source>
</evidence>
<feature type="binding site" evidence="8">
    <location>
        <begin position="17"/>
        <end position="23"/>
    </location>
    <ligand>
        <name>GTP</name>
        <dbReference type="ChEBI" id="CHEBI:37565"/>
    </ligand>
</feature>
<dbReference type="PANTHER" id="PTHR11846">
    <property type="entry name" value="ADENYLOSUCCINATE SYNTHETASE"/>
    <property type="match status" value="1"/>
</dbReference>
<dbReference type="PROSITE" id="PS00513">
    <property type="entry name" value="ADENYLOSUCCIN_SYN_2"/>
    <property type="match status" value="1"/>
</dbReference>
<feature type="binding site" evidence="8">
    <location>
        <position position="307"/>
    </location>
    <ligand>
        <name>GTP</name>
        <dbReference type="ChEBI" id="CHEBI:37565"/>
    </ligand>
</feature>
<keyword evidence="3 8" id="KW-0479">Metal-binding</keyword>
<protein>
    <recommendedName>
        <fullName evidence="8 10">Adenylosuccinate synthetase</fullName>
        <shortName evidence="8">AMPSase</shortName>
        <shortName evidence="8">AdSS</shortName>
        <ecNumber evidence="8 10">6.3.4.4</ecNumber>
    </recommendedName>
    <alternativeName>
        <fullName evidence="8">IMP--aspartate ligase</fullName>
    </alternativeName>
</protein>
<dbReference type="InterPro" id="IPR042111">
    <property type="entry name" value="Adenylosuccinate_synth_dom3"/>
</dbReference>
<dbReference type="CDD" id="cd03108">
    <property type="entry name" value="AdSS"/>
    <property type="match status" value="1"/>
</dbReference>
<comment type="subunit">
    <text evidence="1 8">Homodimer.</text>
</comment>
<dbReference type="HAMAP" id="MF_00011">
    <property type="entry name" value="Adenylosucc_synth"/>
    <property type="match status" value="1"/>
</dbReference>
<name>A0A3D4V6I0_9BACT</name>
<dbReference type="AlphaFoldDB" id="A0A3D4V6I0"/>
<dbReference type="SUPFAM" id="SSF52540">
    <property type="entry name" value="P-loop containing nucleoside triphosphate hydrolases"/>
    <property type="match status" value="1"/>
</dbReference>
<evidence type="ECO:0000313" key="11">
    <source>
        <dbReference type="EMBL" id="HCT56726.1"/>
    </source>
</evidence>
<feature type="active site" description="Proton donor" evidence="8">
    <location>
        <position position="46"/>
    </location>
</feature>
<dbReference type="GO" id="GO:0046040">
    <property type="term" value="P:IMP metabolic process"/>
    <property type="evidence" value="ECO:0007669"/>
    <property type="project" value="TreeGrafter"/>
</dbReference>
<dbReference type="EC" id="6.3.4.4" evidence="8 10"/>
<dbReference type="UniPathway" id="UPA00075">
    <property type="reaction ID" value="UER00335"/>
</dbReference>
<feature type="active site" evidence="9">
    <location>
        <position position="142"/>
    </location>
</feature>
<dbReference type="Pfam" id="PF00709">
    <property type="entry name" value="Adenylsucc_synt"/>
    <property type="match status" value="1"/>
</dbReference>
<dbReference type="EMBL" id="DPIY01000006">
    <property type="protein sequence ID" value="HCT56726.1"/>
    <property type="molecule type" value="Genomic_DNA"/>
</dbReference>
<comment type="pathway">
    <text evidence="8 10">Purine metabolism; AMP biosynthesis via de novo pathway; AMP from IMP: step 1/2.</text>
</comment>
<comment type="catalytic activity">
    <reaction evidence="8 10">
        <text>IMP + L-aspartate + GTP = N(6)-(1,2-dicarboxyethyl)-AMP + GDP + phosphate + 2 H(+)</text>
        <dbReference type="Rhea" id="RHEA:15753"/>
        <dbReference type="ChEBI" id="CHEBI:15378"/>
        <dbReference type="ChEBI" id="CHEBI:29991"/>
        <dbReference type="ChEBI" id="CHEBI:37565"/>
        <dbReference type="ChEBI" id="CHEBI:43474"/>
        <dbReference type="ChEBI" id="CHEBI:57567"/>
        <dbReference type="ChEBI" id="CHEBI:58053"/>
        <dbReference type="ChEBI" id="CHEBI:58189"/>
        <dbReference type="EC" id="6.3.4.4"/>
    </reaction>
</comment>
<dbReference type="GO" id="GO:0004019">
    <property type="term" value="F:adenylosuccinate synthase activity"/>
    <property type="evidence" value="ECO:0007669"/>
    <property type="project" value="UniProtKB-UniRule"/>
</dbReference>
<feature type="active site" description="Proton acceptor" evidence="8">
    <location>
        <position position="18"/>
    </location>
</feature>
<keyword evidence="6 8" id="KW-0460">Magnesium</keyword>
<feature type="binding site" evidence="8">
    <location>
        <begin position="415"/>
        <end position="417"/>
    </location>
    <ligand>
        <name>GTP</name>
        <dbReference type="ChEBI" id="CHEBI:37565"/>
    </ligand>
</feature>
<keyword evidence="7 8" id="KW-0342">GTP-binding</keyword>
<dbReference type="FunFam" id="1.10.300.10:FF:000001">
    <property type="entry name" value="Adenylosuccinate synthetase"/>
    <property type="match status" value="1"/>
</dbReference>
<feature type="binding site" description="in other chain" evidence="8">
    <location>
        <begin position="43"/>
        <end position="46"/>
    </location>
    <ligand>
        <name>IMP</name>
        <dbReference type="ChEBI" id="CHEBI:58053"/>
        <note>ligand shared between dimeric partners</note>
    </ligand>
</feature>
<dbReference type="InterPro" id="IPR018220">
    <property type="entry name" value="Adenylosuccin_syn_GTP-bd"/>
</dbReference>
<dbReference type="GO" id="GO:0044208">
    <property type="term" value="P:'de novo' AMP biosynthetic process"/>
    <property type="evidence" value="ECO:0007669"/>
    <property type="project" value="UniProtKB-UniRule"/>
</dbReference>
<dbReference type="Gene3D" id="3.90.170.10">
    <property type="entry name" value="Adenylosuccinate Synthetase, subunit A, domain 3"/>
    <property type="match status" value="1"/>
</dbReference>
<comment type="function">
    <text evidence="8">Plays an important role in the de novo pathway of purine nucleotide biosynthesis. Catalyzes the first committed step in the biosynthesis of AMP from IMP.</text>
</comment>
<dbReference type="OMA" id="FHHAKPI"/>
<feature type="binding site" evidence="8">
    <location>
        <position position="145"/>
    </location>
    <ligand>
        <name>IMP</name>
        <dbReference type="ChEBI" id="CHEBI:58053"/>
        <note>ligand shared between dimeric partners</note>
    </ligand>
</feature>
<feature type="binding site" evidence="8">
    <location>
        <begin position="333"/>
        <end position="335"/>
    </location>
    <ligand>
        <name>GTP</name>
        <dbReference type="ChEBI" id="CHEBI:37565"/>
    </ligand>
</feature>
<evidence type="ECO:0000313" key="12">
    <source>
        <dbReference type="Proteomes" id="UP000264071"/>
    </source>
</evidence>
<dbReference type="PANTHER" id="PTHR11846:SF0">
    <property type="entry name" value="ADENYLOSUCCINATE SYNTHETASE"/>
    <property type="match status" value="1"/>
</dbReference>
<comment type="caution">
    <text evidence="11">The sequence shown here is derived from an EMBL/GenBank/DDBJ whole genome shotgun (WGS) entry which is preliminary data.</text>
</comment>
<feature type="binding site" evidence="8">
    <location>
        <position position="45"/>
    </location>
    <ligand>
        <name>Mg(2+)</name>
        <dbReference type="ChEBI" id="CHEBI:18420"/>
    </ligand>
</feature>
<dbReference type="GO" id="GO:0005525">
    <property type="term" value="F:GTP binding"/>
    <property type="evidence" value="ECO:0007669"/>
    <property type="project" value="UniProtKB-UniRule"/>
</dbReference>
<dbReference type="NCBIfam" id="TIGR00184">
    <property type="entry name" value="purA"/>
    <property type="match status" value="1"/>
</dbReference>
<feature type="binding site" evidence="8">
    <location>
        <begin position="301"/>
        <end position="307"/>
    </location>
    <ligand>
        <name>substrate</name>
    </ligand>
</feature>
<accession>A0A3D4V6I0</accession>
<evidence type="ECO:0000256" key="2">
    <source>
        <dbReference type="ARBA" id="ARBA00022598"/>
    </source>
</evidence>
<dbReference type="GO" id="GO:0000287">
    <property type="term" value="F:magnesium ion binding"/>
    <property type="evidence" value="ECO:0007669"/>
    <property type="project" value="UniProtKB-UniRule"/>
</dbReference>
<feature type="binding site" description="in other chain" evidence="8">
    <location>
        <position position="305"/>
    </location>
    <ligand>
        <name>IMP</name>
        <dbReference type="ChEBI" id="CHEBI:58053"/>
        <note>ligand shared between dimeric partners</note>
    </ligand>
</feature>
<evidence type="ECO:0000256" key="10">
    <source>
        <dbReference type="RuleBase" id="RU000520"/>
    </source>
</evidence>
<evidence type="ECO:0000256" key="3">
    <source>
        <dbReference type="ARBA" id="ARBA00022723"/>
    </source>
</evidence>
<dbReference type="InterPro" id="IPR027417">
    <property type="entry name" value="P-loop_NTPase"/>
</dbReference>
<keyword evidence="2 8" id="KW-0436">Ligase</keyword>
<dbReference type="GO" id="GO:0005737">
    <property type="term" value="C:cytoplasm"/>
    <property type="evidence" value="ECO:0007669"/>
    <property type="project" value="UniProtKB-SubCell"/>
</dbReference>
<comment type="subcellular location">
    <subcellularLocation>
        <location evidence="8">Cytoplasm</location>
    </subcellularLocation>
</comment>
<feature type="binding site" evidence="8">
    <location>
        <begin position="45"/>
        <end position="47"/>
    </location>
    <ligand>
        <name>GTP</name>
        <dbReference type="ChEBI" id="CHEBI:37565"/>
    </ligand>
</feature>
<dbReference type="FunFam" id="3.90.170.10:FF:000001">
    <property type="entry name" value="Adenylosuccinate synthetase"/>
    <property type="match status" value="1"/>
</dbReference>
<feature type="binding site" description="in other chain" evidence="8">
    <location>
        <position position="226"/>
    </location>
    <ligand>
        <name>IMP</name>
        <dbReference type="ChEBI" id="CHEBI:58053"/>
        <note>ligand shared between dimeric partners</note>
    </ligand>
</feature>
<dbReference type="InterPro" id="IPR001114">
    <property type="entry name" value="Adenylosuccinate_synthetase"/>
</dbReference>
<keyword evidence="8" id="KW-0963">Cytoplasm</keyword>
<comment type="similarity">
    <text evidence="8 10">Belongs to the adenylosuccinate synthetase family.</text>
</comment>
<feature type="binding site" description="in other chain" evidence="8">
    <location>
        <begin position="18"/>
        <end position="21"/>
    </location>
    <ligand>
        <name>IMP</name>
        <dbReference type="ChEBI" id="CHEBI:58053"/>
        <note>ligand shared between dimeric partners</note>
    </ligand>
</feature>
<dbReference type="NCBIfam" id="NF002223">
    <property type="entry name" value="PRK01117.1"/>
    <property type="match status" value="1"/>
</dbReference>
<dbReference type="Gene3D" id="1.10.300.10">
    <property type="entry name" value="Adenylosuccinate Synthetase, subunit A, domain 2"/>
    <property type="match status" value="1"/>
</dbReference>
<comment type="cofactor">
    <cofactor evidence="8">
        <name>Mg(2+)</name>
        <dbReference type="ChEBI" id="CHEBI:18420"/>
    </cofactor>
    <text evidence="8">Binds 1 Mg(2+) ion per subunit.</text>
</comment>
<feature type="binding site" description="in other chain" evidence="8">
    <location>
        <position position="131"/>
    </location>
    <ligand>
        <name>IMP</name>
        <dbReference type="ChEBI" id="CHEBI:58053"/>
        <note>ligand shared between dimeric partners</note>
    </ligand>
</feature>
<dbReference type="PROSITE" id="PS01266">
    <property type="entry name" value="ADENYLOSUCCIN_SYN_1"/>
    <property type="match status" value="1"/>
</dbReference>
<evidence type="ECO:0000256" key="4">
    <source>
        <dbReference type="ARBA" id="ARBA00022741"/>
    </source>
</evidence>
<dbReference type="InterPro" id="IPR042110">
    <property type="entry name" value="Adenylosuccinate_synth_dom2"/>
</dbReference>
<sequence length="431" mass="45905">MFDSTTRTVVVVGAQWGDEGKGKLVDVLAERADWVVRYQGGANAGHTVHIGDKSFILHQIPSGILHPGVRCAIGNGVVMDPETLFTEIDELIADGVDVEGRLYVSERAHLVMPYHKLVDKASAASKAIGTTGRGIGPAYEDKVARRGVRVLDLRNTERLRELVTAGVERANAQLERSGSDVRASVDETLATLGALAPRLLGLADDVGLCVHRAIKTGAAILLEGAQGSLLDIDHGTYPFVTSSNTTVGGAATGVGISPMALNAALGVVKAYTTRVGNGPLPTELEEPLQSHVRQLGHEFGATTGRPRRCGWFDGVVVRYAARVNGLTGLAITKLDVLDTLDELAVCTGYKIGGEVYTEFPADLSLLEKAEPVYEWFPGWKQSTQDARSLSDLPPAARAYLDRLEALCETPIAFVSVGTRRDQIIGVHAAVA</sequence>
<feature type="binding site" description="in other chain" evidence="8">
    <location>
        <position position="241"/>
    </location>
    <ligand>
        <name>IMP</name>
        <dbReference type="ChEBI" id="CHEBI:58053"/>
        <note>ligand shared between dimeric partners</note>
    </ligand>
</feature>
<dbReference type="InterPro" id="IPR042109">
    <property type="entry name" value="Adenylosuccinate_synth_dom1"/>
</dbReference>